<evidence type="ECO:0000256" key="2">
    <source>
        <dbReference type="SAM" id="SignalP"/>
    </source>
</evidence>
<dbReference type="AlphaFoldDB" id="A0A1F6M346"/>
<evidence type="ECO:0000313" key="4">
    <source>
        <dbReference type="Proteomes" id="UP000178742"/>
    </source>
</evidence>
<dbReference type="EMBL" id="MFPX01000025">
    <property type="protein sequence ID" value="OGH66020.1"/>
    <property type="molecule type" value="Genomic_DNA"/>
</dbReference>
<organism evidence="3 4">
    <name type="scientific">Candidatus Magasanikbacteria bacterium RIFCSPHIGHO2_02_FULL_41_13</name>
    <dbReference type="NCBI Taxonomy" id="1798676"/>
    <lineage>
        <taxon>Bacteria</taxon>
        <taxon>Candidatus Magasanikiibacteriota</taxon>
    </lineage>
</organism>
<comment type="caution">
    <text evidence="3">The sequence shown here is derived from an EMBL/GenBank/DDBJ whole genome shotgun (WGS) entry which is preliminary data.</text>
</comment>
<feature type="transmembrane region" description="Helical" evidence="1">
    <location>
        <begin position="115"/>
        <end position="137"/>
    </location>
</feature>
<keyword evidence="1" id="KW-0472">Membrane</keyword>
<name>A0A1F6M346_9BACT</name>
<proteinExistence type="predicted"/>
<feature type="signal peptide" evidence="2">
    <location>
        <begin position="1"/>
        <end position="30"/>
    </location>
</feature>
<feature type="transmembrane region" description="Helical" evidence="1">
    <location>
        <begin position="158"/>
        <end position="180"/>
    </location>
</feature>
<accession>A0A1F6M346</accession>
<keyword evidence="2" id="KW-0732">Signal</keyword>
<gene>
    <name evidence="3" type="ORF">A3B90_02910</name>
</gene>
<sequence>MSRIFYKKIFLSFFTFILVFLLSPNSPVFAQASASNQQECEQQKEAIFTSCLSAAGESSAEVESECIDRADDLFQNCLRIADTPPGEIPEGNPLLKYQASINELNKIKANTTQEFIGLVIKTATGIMGTIALAMMLYGGALWMTARGNSSQIDKAQNVIFYGALGIFVIFGSYALITYIFQAASPTLTK</sequence>
<feature type="chain" id="PRO_5009525553" evidence="2">
    <location>
        <begin position="31"/>
        <end position="189"/>
    </location>
</feature>
<keyword evidence="1" id="KW-1133">Transmembrane helix</keyword>
<evidence type="ECO:0000256" key="1">
    <source>
        <dbReference type="SAM" id="Phobius"/>
    </source>
</evidence>
<protein>
    <submittedName>
        <fullName evidence="3">Uncharacterized protein</fullName>
    </submittedName>
</protein>
<dbReference type="STRING" id="1798676.A3B90_02910"/>
<dbReference type="Proteomes" id="UP000178742">
    <property type="component" value="Unassembled WGS sequence"/>
</dbReference>
<reference evidence="3 4" key="1">
    <citation type="journal article" date="2016" name="Nat. Commun.">
        <title>Thousands of microbial genomes shed light on interconnected biogeochemical processes in an aquifer system.</title>
        <authorList>
            <person name="Anantharaman K."/>
            <person name="Brown C.T."/>
            <person name="Hug L.A."/>
            <person name="Sharon I."/>
            <person name="Castelle C.J."/>
            <person name="Probst A.J."/>
            <person name="Thomas B.C."/>
            <person name="Singh A."/>
            <person name="Wilkins M.J."/>
            <person name="Karaoz U."/>
            <person name="Brodie E.L."/>
            <person name="Williams K.H."/>
            <person name="Hubbard S.S."/>
            <person name="Banfield J.F."/>
        </authorList>
    </citation>
    <scope>NUCLEOTIDE SEQUENCE [LARGE SCALE GENOMIC DNA]</scope>
</reference>
<evidence type="ECO:0000313" key="3">
    <source>
        <dbReference type="EMBL" id="OGH66020.1"/>
    </source>
</evidence>
<keyword evidence="1" id="KW-0812">Transmembrane</keyword>